<dbReference type="OrthoDB" id="76450at2759"/>
<dbReference type="InterPro" id="IPR000477">
    <property type="entry name" value="RT_dom"/>
</dbReference>
<dbReference type="STRING" id="1202772.A0A1V9YSA2"/>
<dbReference type="PROSITE" id="PS50878">
    <property type="entry name" value="RT_POL"/>
    <property type="match status" value="1"/>
</dbReference>
<protein>
    <recommendedName>
        <fullName evidence="1">Reverse transcriptase domain-containing protein</fullName>
    </recommendedName>
</protein>
<dbReference type="AlphaFoldDB" id="A0A1V9YSA2"/>
<proteinExistence type="predicted"/>
<comment type="caution">
    <text evidence="2">The sequence shown here is derived from an EMBL/GenBank/DDBJ whole genome shotgun (WGS) entry which is preliminary data.</text>
</comment>
<sequence length="387" mass="43993">MPVETKIVSRALAKRLGPVLPQLVHPDQKGFISGRKIHDHIMHLQELQHYATTNDTPAYATFLDFEKAYDRVDWTYLEAALRRFNVGPGFIKWFKLLYHKPIVNLLLNGEPTSAIYPNRGVKQGDPLSSLLFVLAVEPLAEHLRRAPDLGLSLPGHTPLTNMLFADDCTLLSPSLTSLRQQLQIVDKYCSVSGAKLNLNKCKTLTLNAQEPPPAWPGLQVLPTGMHVKYLGVWFGHNIPQSRQVEFLLQQFYTSFLQWGSRARTVQGRILLVQTKFLARLWHYSAVLVIPDTVINKMQSMVNKYVVGNKIHKAARYLAVARRGLMFDHELGLRIPHVRSIINMQRLRLLQRWISSPVTADSSWSTQASHRLAEAMGPFGQRDRLDFL</sequence>
<accession>A0A1V9YSA2</accession>
<dbReference type="EMBL" id="JNBR01001256">
    <property type="protein sequence ID" value="OQR88501.1"/>
    <property type="molecule type" value="Genomic_DNA"/>
</dbReference>
<dbReference type="PANTHER" id="PTHR19446">
    <property type="entry name" value="REVERSE TRANSCRIPTASES"/>
    <property type="match status" value="1"/>
</dbReference>
<dbReference type="SUPFAM" id="SSF56672">
    <property type="entry name" value="DNA/RNA polymerases"/>
    <property type="match status" value="1"/>
</dbReference>
<name>A0A1V9YSA2_ACHHY</name>
<organism evidence="2 3">
    <name type="scientific">Achlya hypogyna</name>
    <name type="common">Oomycete</name>
    <name type="synonym">Protoachlya hypogyna</name>
    <dbReference type="NCBI Taxonomy" id="1202772"/>
    <lineage>
        <taxon>Eukaryota</taxon>
        <taxon>Sar</taxon>
        <taxon>Stramenopiles</taxon>
        <taxon>Oomycota</taxon>
        <taxon>Saprolegniomycetes</taxon>
        <taxon>Saprolegniales</taxon>
        <taxon>Achlyaceae</taxon>
        <taxon>Achlya</taxon>
    </lineage>
</organism>
<dbReference type="CDD" id="cd01650">
    <property type="entry name" value="RT_nLTR_like"/>
    <property type="match status" value="1"/>
</dbReference>
<evidence type="ECO:0000259" key="1">
    <source>
        <dbReference type="PROSITE" id="PS50878"/>
    </source>
</evidence>
<reference evidence="2 3" key="1">
    <citation type="journal article" date="2014" name="Genome Biol. Evol.">
        <title>The secreted proteins of Achlya hypogyna and Thraustotheca clavata identify the ancestral oomycete secretome and reveal gene acquisitions by horizontal gene transfer.</title>
        <authorList>
            <person name="Misner I."/>
            <person name="Blouin N."/>
            <person name="Leonard G."/>
            <person name="Richards T.A."/>
            <person name="Lane C.E."/>
        </authorList>
    </citation>
    <scope>NUCLEOTIDE SEQUENCE [LARGE SCALE GENOMIC DNA]</scope>
    <source>
        <strain evidence="2 3">ATCC 48635</strain>
    </source>
</reference>
<evidence type="ECO:0000313" key="3">
    <source>
        <dbReference type="Proteomes" id="UP000243579"/>
    </source>
</evidence>
<feature type="non-terminal residue" evidence="2">
    <location>
        <position position="387"/>
    </location>
</feature>
<feature type="domain" description="Reverse transcriptase" evidence="1">
    <location>
        <begin position="1"/>
        <end position="220"/>
    </location>
</feature>
<dbReference type="Proteomes" id="UP000243579">
    <property type="component" value="Unassembled WGS sequence"/>
</dbReference>
<keyword evidence="3" id="KW-1185">Reference proteome</keyword>
<dbReference type="Pfam" id="PF00078">
    <property type="entry name" value="RVT_1"/>
    <property type="match status" value="1"/>
</dbReference>
<evidence type="ECO:0000313" key="2">
    <source>
        <dbReference type="EMBL" id="OQR88501.1"/>
    </source>
</evidence>
<gene>
    <name evidence="2" type="ORF">ACHHYP_06778</name>
</gene>
<dbReference type="InterPro" id="IPR043502">
    <property type="entry name" value="DNA/RNA_pol_sf"/>
</dbReference>